<evidence type="ECO:0000259" key="1">
    <source>
        <dbReference type="Pfam" id="PF12724"/>
    </source>
</evidence>
<keyword evidence="3" id="KW-1185">Reference proteome</keyword>
<accession>A0A2X4U033</accession>
<dbReference type="Pfam" id="PF12724">
    <property type="entry name" value="Flavodoxin_5"/>
    <property type="match status" value="1"/>
</dbReference>
<dbReference type="RefSeq" id="WP_072701396.1">
    <property type="nucleotide sequence ID" value="NZ_JAFBBL010000001.1"/>
</dbReference>
<dbReference type="InterPro" id="IPR026816">
    <property type="entry name" value="Flavodoxin_dom"/>
</dbReference>
<evidence type="ECO:0000313" key="3">
    <source>
        <dbReference type="Proteomes" id="UP000249091"/>
    </source>
</evidence>
<dbReference type="EMBL" id="LS483468">
    <property type="protein sequence ID" value="SQI33126.1"/>
    <property type="molecule type" value="Genomic_DNA"/>
</dbReference>
<evidence type="ECO:0000313" key="2">
    <source>
        <dbReference type="EMBL" id="SQI33126.1"/>
    </source>
</evidence>
<dbReference type="Gene3D" id="3.40.50.360">
    <property type="match status" value="1"/>
</dbReference>
<dbReference type="AlphaFoldDB" id="A0A2X4U033"/>
<gene>
    <name evidence="2" type="ORF">NCTC10994_02433</name>
</gene>
<dbReference type="KEGG" id="rcr:NCTC10994_02433"/>
<proteinExistence type="predicted"/>
<feature type="domain" description="Flavodoxin" evidence="1">
    <location>
        <begin position="4"/>
        <end position="85"/>
    </location>
</feature>
<dbReference type="Proteomes" id="UP000249091">
    <property type="component" value="Chromosome 1"/>
</dbReference>
<name>A0A2X4U033_9NOCA</name>
<protein>
    <submittedName>
        <fullName evidence="2">Flavodoxin</fullName>
    </submittedName>
</protein>
<reference evidence="2 3" key="1">
    <citation type="submission" date="2018-06" db="EMBL/GenBank/DDBJ databases">
        <authorList>
            <consortium name="Pathogen Informatics"/>
            <person name="Doyle S."/>
        </authorList>
    </citation>
    <scope>NUCLEOTIDE SEQUENCE [LARGE SCALE GENOMIC DNA]</scope>
    <source>
        <strain evidence="2 3">NCTC10994</strain>
    </source>
</reference>
<organism evidence="2 3">
    <name type="scientific">Rhodococcus coprophilus</name>
    <dbReference type="NCBI Taxonomy" id="38310"/>
    <lineage>
        <taxon>Bacteria</taxon>
        <taxon>Bacillati</taxon>
        <taxon>Actinomycetota</taxon>
        <taxon>Actinomycetes</taxon>
        <taxon>Mycobacteriales</taxon>
        <taxon>Nocardiaceae</taxon>
        <taxon>Rhodococcus</taxon>
    </lineage>
</organism>
<sequence>MTVLVVAGSNRGVTHQVAEVIAESLGRRDIEVTLGEVGDLDRVVEFEAVIIGSGAESGKWPAEAGELCRRYADALTQQQVWLFSAPVEENSAIRGEVEVPELLAALAARDHKYFPSPDPDEVMAWTSFIADELEGNS</sequence>
<dbReference type="InterPro" id="IPR029039">
    <property type="entry name" value="Flavoprotein-like_sf"/>
</dbReference>
<dbReference type="SUPFAM" id="SSF52218">
    <property type="entry name" value="Flavoproteins"/>
    <property type="match status" value="1"/>
</dbReference>
<dbReference type="STRING" id="1219011.GCA_001895045_02779"/>